<dbReference type="PROSITE" id="PS50835">
    <property type="entry name" value="IG_LIKE"/>
    <property type="match status" value="2"/>
</dbReference>
<keyword evidence="4 11" id="KW-0812">Transmembrane</keyword>
<keyword evidence="6 11" id="KW-0472">Membrane</keyword>
<dbReference type="InterPro" id="IPR007110">
    <property type="entry name" value="Ig-like_dom"/>
</dbReference>
<dbReference type="Gene3D" id="2.60.40.10">
    <property type="entry name" value="Immunoglobulins"/>
    <property type="match status" value="5"/>
</dbReference>
<sequence length="835" mass="94086">MVPTFNETPASSIQRYEHQHVPLEGPDLQGQNPSMGKNADGALTIWSAGPGDETNRQAASILCMLCLIKVVIICVAVFFHFFPVGKSLEISPSNTELILDANSSISITCSGSSEVVWMQRLLIREDQNPQWIQNGTISSTITLQNVMWNQTGVYMCSEPALGESKEVSIFVPDPEVWFINVEHYMVTKTSEVGTIPCMVTNPKISVSLYEKSNNTALPGKYSPTEGFSTTLEDRTYVCKGVLDGVEKTSQSFYVFSIVVPDFIEPFINTSRTVLKQGEPLTVNCTVHGVEIVYFTWDYPHKEDGLVIEQLTDLLSATSIRSFLNISEVTQNHSGEYTCNAHEGVQGTTASDSINITVLERGYVTVKSELGQNVSAQLHENIQLQVMIDAYPKPQVRWTKDGAPLSGDTIAVETRQIQETRYVSTVSLVRVRTEQKGLYTVSVDNDDDSKKMAFDLEVKVFPQIVELSDHHMEEKRHGVVCAAEGVPSPSIQWYSCDSIHKCNNQTNAWKALDPDLENLNIQTNVSYNETRKIHQTHSVLTFLKLQKIMSIRCEAQNQMGRRARDIKLVAVLAAVLALVVIAVISIIILIALWRKYCRYGDLVDYLHRNKHTFLQYYADKSRRDADMCGSNGKGYVSFGSEYDGGYMDMSKDDTKDDEYVPMQEQTDDIKYADIEPSVYETPYQQDGYQRQGGTPYPDLPMNDLFYSALKRGYRMAKPAHAADEIYDIMRKCWDEKFEKRPEFSFLVQTMGNMLTDSYKKRYVQVNDNFLRSDHPAVVRTKPRLSGPMFPPSQPAIRREAEGQEAIASYNEYIIPIPDPKPEEVCEETDSALESPS</sequence>
<dbReference type="GO" id="GO:0004713">
    <property type="term" value="F:protein tyrosine kinase activity"/>
    <property type="evidence" value="ECO:0007669"/>
    <property type="project" value="InterPro"/>
</dbReference>
<evidence type="ECO:0000256" key="10">
    <source>
        <dbReference type="SAM" id="MobiDB-lite"/>
    </source>
</evidence>
<protein>
    <recommendedName>
        <fullName evidence="3">Platelet-derived growth factor receptor-like protein</fullName>
    </recommendedName>
</protein>
<dbReference type="InterPro" id="IPR013783">
    <property type="entry name" value="Ig-like_fold"/>
</dbReference>
<evidence type="ECO:0000313" key="13">
    <source>
        <dbReference type="EMBL" id="KPP77066.1"/>
    </source>
</evidence>
<dbReference type="GO" id="GO:0016020">
    <property type="term" value="C:membrane"/>
    <property type="evidence" value="ECO:0007669"/>
    <property type="project" value="UniProtKB-SubCell"/>
</dbReference>
<comment type="subcellular location">
    <subcellularLocation>
        <location evidence="1">Membrane</location>
        <topology evidence="1">Single-pass type I membrane protein</topology>
    </subcellularLocation>
</comment>
<dbReference type="SUPFAM" id="SSF48726">
    <property type="entry name" value="Immunoglobulin"/>
    <property type="match status" value="3"/>
</dbReference>
<evidence type="ECO:0000256" key="11">
    <source>
        <dbReference type="SAM" id="Phobius"/>
    </source>
</evidence>
<dbReference type="Pfam" id="PF13895">
    <property type="entry name" value="Ig_2"/>
    <property type="match status" value="1"/>
</dbReference>
<dbReference type="InterPro" id="IPR001245">
    <property type="entry name" value="Ser-Thr/Tyr_kinase_cat_dom"/>
</dbReference>
<dbReference type="SMART" id="SM00409">
    <property type="entry name" value="IG"/>
    <property type="match status" value="3"/>
</dbReference>
<evidence type="ECO:0000259" key="12">
    <source>
        <dbReference type="PROSITE" id="PS50835"/>
    </source>
</evidence>
<comment type="caution">
    <text evidence="13">The sequence shown here is derived from an EMBL/GenBank/DDBJ whole genome shotgun (WGS) entry which is preliminary data.</text>
</comment>
<gene>
    <name evidence="13" type="ORF">Z043_103533</name>
</gene>
<proteinExistence type="predicted"/>
<dbReference type="EMBL" id="JARO02000900">
    <property type="protein sequence ID" value="KPP77066.1"/>
    <property type="molecule type" value="Genomic_DNA"/>
</dbReference>
<feature type="region of interest" description="Disordered" evidence="10">
    <location>
        <begin position="816"/>
        <end position="835"/>
    </location>
</feature>
<dbReference type="AlphaFoldDB" id="A0A0P7V5R9"/>
<feature type="non-terminal residue" evidence="13">
    <location>
        <position position="835"/>
    </location>
</feature>
<organism evidence="13 14">
    <name type="scientific">Scleropages formosus</name>
    <name type="common">Asian bonytongue</name>
    <name type="synonym">Osteoglossum formosum</name>
    <dbReference type="NCBI Taxonomy" id="113540"/>
    <lineage>
        <taxon>Eukaryota</taxon>
        <taxon>Metazoa</taxon>
        <taxon>Chordata</taxon>
        <taxon>Craniata</taxon>
        <taxon>Vertebrata</taxon>
        <taxon>Euteleostomi</taxon>
        <taxon>Actinopterygii</taxon>
        <taxon>Neopterygii</taxon>
        <taxon>Teleostei</taxon>
        <taxon>Osteoglossocephala</taxon>
        <taxon>Osteoglossomorpha</taxon>
        <taxon>Osteoglossiformes</taxon>
        <taxon>Osteoglossidae</taxon>
        <taxon>Scleropages</taxon>
    </lineage>
</organism>
<keyword evidence="5 11" id="KW-1133">Transmembrane helix</keyword>
<dbReference type="Gene3D" id="1.10.510.10">
    <property type="entry name" value="Transferase(Phosphotransferase) domain 1"/>
    <property type="match status" value="1"/>
</dbReference>
<keyword evidence="7" id="KW-1015">Disulfide bond</keyword>
<dbReference type="Pfam" id="PF07679">
    <property type="entry name" value="I-set"/>
    <property type="match status" value="1"/>
</dbReference>
<feature type="transmembrane region" description="Helical" evidence="11">
    <location>
        <begin position="567"/>
        <end position="592"/>
    </location>
</feature>
<dbReference type="Proteomes" id="UP000034805">
    <property type="component" value="Unassembled WGS sequence"/>
</dbReference>
<evidence type="ECO:0000256" key="8">
    <source>
        <dbReference type="ARBA" id="ARBA00023180"/>
    </source>
</evidence>
<keyword evidence="9" id="KW-0393">Immunoglobulin domain</keyword>
<evidence type="ECO:0000256" key="5">
    <source>
        <dbReference type="ARBA" id="ARBA00022989"/>
    </source>
</evidence>
<dbReference type="InterPro" id="IPR020635">
    <property type="entry name" value="Tyr_kinase_cat_dom"/>
</dbReference>
<dbReference type="InterPro" id="IPR003599">
    <property type="entry name" value="Ig_sub"/>
</dbReference>
<comment type="subunit">
    <text evidence="2">Forms a complex composed of PDGFRL, TNK2 and GRB2.</text>
</comment>
<reference evidence="13 14" key="1">
    <citation type="submission" date="2015-08" db="EMBL/GenBank/DDBJ databases">
        <title>The genome of the Asian arowana (Scleropages formosus).</title>
        <authorList>
            <person name="Tan M.H."/>
            <person name="Gan H.M."/>
            <person name="Croft L.J."/>
            <person name="Austin C.M."/>
        </authorList>
    </citation>
    <scope>NUCLEOTIDE SEQUENCE [LARGE SCALE GENOMIC DNA]</scope>
    <source>
        <strain evidence="13">Aro1</strain>
    </source>
</reference>
<dbReference type="SMART" id="SM00408">
    <property type="entry name" value="IGc2"/>
    <property type="match status" value="2"/>
</dbReference>
<dbReference type="Pfam" id="PF25305">
    <property type="entry name" value="Ig_PDGFR_d4"/>
    <property type="match status" value="1"/>
</dbReference>
<keyword evidence="8" id="KW-0325">Glycoprotein</keyword>
<feature type="domain" description="Ig-like" evidence="12">
    <location>
        <begin position="260"/>
        <end position="354"/>
    </location>
</feature>
<dbReference type="InterPro" id="IPR013098">
    <property type="entry name" value="Ig_I-set"/>
</dbReference>
<feature type="transmembrane region" description="Helical" evidence="11">
    <location>
        <begin position="58"/>
        <end position="82"/>
    </location>
</feature>
<evidence type="ECO:0000256" key="7">
    <source>
        <dbReference type="ARBA" id="ARBA00023157"/>
    </source>
</evidence>
<dbReference type="PANTHER" id="PTHR15360">
    <property type="entry name" value="PLATELET-DERIVED GROWTH FACTOR RECEPTOR LIKE"/>
    <property type="match status" value="1"/>
</dbReference>
<dbReference type="InterPro" id="IPR036179">
    <property type="entry name" value="Ig-like_dom_sf"/>
</dbReference>
<evidence type="ECO:0000256" key="4">
    <source>
        <dbReference type="ARBA" id="ARBA00022692"/>
    </source>
</evidence>
<evidence type="ECO:0000313" key="14">
    <source>
        <dbReference type="Proteomes" id="UP000034805"/>
    </source>
</evidence>
<accession>A0A0P7V5R9</accession>
<evidence type="ECO:0000256" key="2">
    <source>
        <dbReference type="ARBA" id="ARBA00011360"/>
    </source>
</evidence>
<dbReference type="PANTHER" id="PTHR15360:SF4">
    <property type="entry name" value="PROTEIN KINASE DOMAIN-CONTAINING PROTEIN"/>
    <property type="match status" value="1"/>
</dbReference>
<dbReference type="PIRSF" id="PIRSF000615">
    <property type="entry name" value="TyrPK_CSF1-R"/>
    <property type="match status" value="1"/>
</dbReference>
<name>A0A0P7V5R9_SCLFO</name>
<evidence type="ECO:0000256" key="1">
    <source>
        <dbReference type="ARBA" id="ARBA00004479"/>
    </source>
</evidence>
<dbReference type="SMART" id="SM00219">
    <property type="entry name" value="TyrKc"/>
    <property type="match status" value="1"/>
</dbReference>
<dbReference type="SUPFAM" id="SSF56112">
    <property type="entry name" value="Protein kinase-like (PK-like)"/>
    <property type="match status" value="1"/>
</dbReference>
<evidence type="ECO:0000256" key="3">
    <source>
        <dbReference type="ARBA" id="ARBA00019671"/>
    </source>
</evidence>
<dbReference type="PRINTS" id="PR01832">
    <property type="entry name" value="VEGFRECEPTOR"/>
</dbReference>
<dbReference type="InterPro" id="IPR011009">
    <property type="entry name" value="Kinase-like_dom_sf"/>
</dbReference>
<evidence type="ECO:0000256" key="9">
    <source>
        <dbReference type="ARBA" id="ARBA00023319"/>
    </source>
</evidence>
<dbReference type="InterPro" id="IPR042495">
    <property type="entry name" value="PDGFRL"/>
</dbReference>
<evidence type="ECO:0000256" key="6">
    <source>
        <dbReference type="ARBA" id="ARBA00023136"/>
    </source>
</evidence>
<feature type="domain" description="Ig-like" evidence="12">
    <location>
        <begin position="92"/>
        <end position="168"/>
    </location>
</feature>
<dbReference type="Pfam" id="PF07714">
    <property type="entry name" value="PK_Tyr_Ser-Thr"/>
    <property type="match status" value="1"/>
</dbReference>
<dbReference type="InterPro" id="IPR003598">
    <property type="entry name" value="Ig_sub2"/>
</dbReference>